<evidence type="ECO:0000313" key="2">
    <source>
        <dbReference type="EMBL" id="KAG7359212.1"/>
    </source>
</evidence>
<reference evidence="2" key="1">
    <citation type="journal article" date="2021" name="Sci. Rep.">
        <title>Diploid genomic architecture of Nitzschia inconspicua, an elite biomass production diatom.</title>
        <authorList>
            <person name="Oliver A."/>
            <person name="Podell S."/>
            <person name="Pinowska A."/>
            <person name="Traller J.C."/>
            <person name="Smith S.R."/>
            <person name="McClure R."/>
            <person name="Beliaev A."/>
            <person name="Bohutskyi P."/>
            <person name="Hill E.A."/>
            <person name="Rabines A."/>
            <person name="Zheng H."/>
            <person name="Allen L.Z."/>
            <person name="Kuo A."/>
            <person name="Grigoriev I.V."/>
            <person name="Allen A.E."/>
            <person name="Hazlebeck D."/>
            <person name="Allen E.E."/>
        </authorList>
    </citation>
    <scope>NUCLEOTIDE SEQUENCE</scope>
    <source>
        <strain evidence="2">Hildebrandi</strain>
    </source>
</reference>
<feature type="chain" id="PRO_5039954524" evidence="1">
    <location>
        <begin position="30"/>
        <end position="126"/>
    </location>
</feature>
<dbReference type="EMBL" id="JAGRRH010000014">
    <property type="protein sequence ID" value="KAG7359212.1"/>
    <property type="molecule type" value="Genomic_DNA"/>
</dbReference>
<evidence type="ECO:0000313" key="3">
    <source>
        <dbReference type="Proteomes" id="UP000693970"/>
    </source>
</evidence>
<organism evidence="2 3">
    <name type="scientific">Nitzschia inconspicua</name>
    <dbReference type="NCBI Taxonomy" id="303405"/>
    <lineage>
        <taxon>Eukaryota</taxon>
        <taxon>Sar</taxon>
        <taxon>Stramenopiles</taxon>
        <taxon>Ochrophyta</taxon>
        <taxon>Bacillariophyta</taxon>
        <taxon>Bacillariophyceae</taxon>
        <taxon>Bacillariophycidae</taxon>
        <taxon>Bacillariales</taxon>
        <taxon>Bacillariaceae</taxon>
        <taxon>Nitzschia</taxon>
    </lineage>
</organism>
<dbReference type="Proteomes" id="UP000693970">
    <property type="component" value="Unassembled WGS sequence"/>
</dbReference>
<gene>
    <name evidence="2" type="ORF">IV203_015801</name>
</gene>
<comment type="caution">
    <text evidence="2">The sequence shown here is derived from an EMBL/GenBank/DDBJ whole genome shotgun (WGS) entry which is preliminary data.</text>
</comment>
<feature type="signal peptide" evidence="1">
    <location>
        <begin position="1"/>
        <end position="29"/>
    </location>
</feature>
<name>A0A9K3LBL1_9STRA</name>
<dbReference type="AlphaFoldDB" id="A0A9K3LBL1"/>
<evidence type="ECO:0000256" key="1">
    <source>
        <dbReference type="SAM" id="SignalP"/>
    </source>
</evidence>
<sequence length="126" mass="14852">MTLQCPRSTLFRHMATFFCASLLLLVVHSRDISSKIKERMEQQIYHSPFLQPISMHDRCRLFPTWSSYSATDDDSPLVSWDDCETAHSYFPQNFGLFNGSSTEFPHQDLHWLFQLQDCMQEAQEQR</sequence>
<protein>
    <submittedName>
        <fullName evidence="2">Uncharacterized protein</fullName>
    </submittedName>
</protein>
<proteinExistence type="predicted"/>
<accession>A0A9K3LBL1</accession>
<reference evidence="2" key="2">
    <citation type="submission" date="2021-04" db="EMBL/GenBank/DDBJ databases">
        <authorList>
            <person name="Podell S."/>
        </authorList>
    </citation>
    <scope>NUCLEOTIDE SEQUENCE</scope>
    <source>
        <strain evidence="2">Hildebrandi</strain>
    </source>
</reference>
<keyword evidence="1" id="KW-0732">Signal</keyword>
<keyword evidence="3" id="KW-1185">Reference proteome</keyword>